<dbReference type="SUPFAM" id="SSF103473">
    <property type="entry name" value="MFS general substrate transporter"/>
    <property type="match status" value="1"/>
</dbReference>
<feature type="transmembrane region" description="Helical" evidence="6">
    <location>
        <begin position="443"/>
        <end position="464"/>
    </location>
</feature>
<protein>
    <submittedName>
        <fullName evidence="8">MFS transporter</fullName>
    </submittedName>
</protein>
<feature type="transmembrane region" description="Helical" evidence="6">
    <location>
        <begin position="310"/>
        <end position="328"/>
    </location>
</feature>
<feature type="transmembrane region" description="Helical" evidence="6">
    <location>
        <begin position="213"/>
        <end position="232"/>
    </location>
</feature>
<dbReference type="PANTHER" id="PTHR42718:SF9">
    <property type="entry name" value="MAJOR FACILITATOR SUPERFAMILY MULTIDRUG TRANSPORTER MFSC"/>
    <property type="match status" value="1"/>
</dbReference>
<feature type="transmembrane region" description="Helical" evidence="6">
    <location>
        <begin position="340"/>
        <end position="358"/>
    </location>
</feature>
<feature type="transmembrane region" description="Helical" evidence="6">
    <location>
        <begin position="29"/>
        <end position="48"/>
    </location>
</feature>
<dbReference type="RefSeq" id="WP_016422252.1">
    <property type="nucleotide sequence ID" value="NZ_JAFJMB010000022.1"/>
</dbReference>
<dbReference type="Proteomes" id="UP001223646">
    <property type="component" value="Unassembled WGS sequence"/>
</dbReference>
<dbReference type="EMBL" id="JASOOY020000020">
    <property type="protein sequence ID" value="MEO3717088.1"/>
    <property type="molecule type" value="Genomic_DNA"/>
</dbReference>
<feature type="transmembrane region" description="Helical" evidence="6">
    <location>
        <begin position="120"/>
        <end position="143"/>
    </location>
</feature>
<evidence type="ECO:0000256" key="2">
    <source>
        <dbReference type="ARBA" id="ARBA00022448"/>
    </source>
</evidence>
<dbReference type="PRINTS" id="PR01036">
    <property type="entry name" value="TCRTETB"/>
</dbReference>
<dbReference type="InterPro" id="IPR020846">
    <property type="entry name" value="MFS_dom"/>
</dbReference>
<keyword evidence="2" id="KW-0813">Transport</keyword>
<reference evidence="8" key="1">
    <citation type="submission" date="2023-05" db="EMBL/GenBank/DDBJ databases">
        <authorList>
            <person name="Du J."/>
        </authorList>
    </citation>
    <scope>NUCLEOTIDE SEQUENCE</scope>
    <source>
        <strain evidence="8">UMB1064</strain>
    </source>
</reference>
<feature type="transmembrane region" description="Helical" evidence="6">
    <location>
        <begin position="68"/>
        <end position="87"/>
    </location>
</feature>
<dbReference type="Gene3D" id="1.20.1250.20">
    <property type="entry name" value="MFS general substrate transporter like domains"/>
    <property type="match status" value="2"/>
</dbReference>
<evidence type="ECO:0000259" key="7">
    <source>
        <dbReference type="PROSITE" id="PS50850"/>
    </source>
</evidence>
<gene>
    <name evidence="8" type="ORF">QP460_005735</name>
</gene>
<evidence type="ECO:0000256" key="4">
    <source>
        <dbReference type="ARBA" id="ARBA00022989"/>
    </source>
</evidence>
<comment type="subcellular location">
    <subcellularLocation>
        <location evidence="1">Cell membrane</location>
        <topology evidence="1">Multi-pass membrane protein</topology>
    </subcellularLocation>
</comment>
<proteinExistence type="predicted"/>
<dbReference type="InterPro" id="IPR011701">
    <property type="entry name" value="MFS"/>
</dbReference>
<keyword evidence="4 6" id="KW-1133">Transmembrane helix</keyword>
<dbReference type="Pfam" id="PF07690">
    <property type="entry name" value="MFS_1"/>
    <property type="match status" value="1"/>
</dbReference>
<dbReference type="PANTHER" id="PTHR42718">
    <property type="entry name" value="MAJOR FACILITATOR SUPERFAMILY MULTIDRUG TRANSPORTER MFSC"/>
    <property type="match status" value="1"/>
</dbReference>
<feature type="transmembrane region" description="Helical" evidence="6">
    <location>
        <begin position="96"/>
        <end position="114"/>
    </location>
</feature>
<dbReference type="GO" id="GO:0005886">
    <property type="term" value="C:plasma membrane"/>
    <property type="evidence" value="ECO:0007669"/>
    <property type="project" value="UniProtKB-SubCell"/>
</dbReference>
<keyword evidence="3 6" id="KW-0812">Transmembrane</keyword>
<feature type="transmembrane region" description="Helical" evidence="6">
    <location>
        <begin position="238"/>
        <end position="255"/>
    </location>
</feature>
<dbReference type="GO" id="GO:0022857">
    <property type="term" value="F:transmembrane transporter activity"/>
    <property type="evidence" value="ECO:0007669"/>
    <property type="project" value="InterPro"/>
</dbReference>
<comment type="caution">
    <text evidence="8">The sequence shown here is derived from an EMBL/GenBank/DDBJ whole genome shotgun (WGS) entry which is preliminary data.</text>
</comment>
<dbReference type="InterPro" id="IPR036259">
    <property type="entry name" value="MFS_trans_sf"/>
</dbReference>
<feature type="transmembrane region" description="Helical" evidence="6">
    <location>
        <begin position="155"/>
        <end position="177"/>
    </location>
</feature>
<feature type="transmembrane region" description="Helical" evidence="6">
    <location>
        <begin position="401"/>
        <end position="423"/>
    </location>
</feature>
<feature type="domain" description="Major facilitator superfamily (MFS) profile" evidence="7">
    <location>
        <begin position="25"/>
        <end position="470"/>
    </location>
</feature>
<keyword evidence="5 6" id="KW-0472">Membrane</keyword>
<organism evidence="8 9">
    <name type="scientific">Corynebacterium amycolatum</name>
    <dbReference type="NCBI Taxonomy" id="43765"/>
    <lineage>
        <taxon>Bacteria</taxon>
        <taxon>Bacillati</taxon>
        <taxon>Actinomycetota</taxon>
        <taxon>Actinomycetes</taxon>
        <taxon>Mycobacteriales</taxon>
        <taxon>Corynebacteriaceae</taxon>
        <taxon>Corynebacterium</taxon>
    </lineage>
</organism>
<reference evidence="8" key="2">
    <citation type="submission" date="2024-05" db="EMBL/GenBank/DDBJ databases">
        <authorList>
            <person name="Wolfe A."/>
        </authorList>
    </citation>
    <scope>NUCLEOTIDE SEQUENCE</scope>
    <source>
        <strain evidence="8">UMB1064</strain>
    </source>
</reference>
<evidence type="ECO:0000256" key="3">
    <source>
        <dbReference type="ARBA" id="ARBA00022692"/>
    </source>
</evidence>
<feature type="transmembrane region" description="Helical" evidence="6">
    <location>
        <begin position="364"/>
        <end position="389"/>
    </location>
</feature>
<feature type="transmembrane region" description="Helical" evidence="6">
    <location>
        <begin position="183"/>
        <end position="201"/>
    </location>
</feature>
<evidence type="ECO:0000256" key="1">
    <source>
        <dbReference type="ARBA" id="ARBA00004651"/>
    </source>
</evidence>
<dbReference type="PROSITE" id="PS50850">
    <property type="entry name" value="MFS"/>
    <property type="match status" value="1"/>
</dbReference>
<sequence>MSNPASNTSLNVNPRESAASKAAAPNPKAAVPVLLFSFVFCLVLDNGFKFMTKPIAESLDLSVSTASLQATLAGILIGIGAVVYAALADSISIRKLMIVGIGFVAVGSLLGYFFQGVWPIVLTARIIQTAGLAAAETLYVIYVTKYLSPEDQKTYLGFSTAAFQAALLIGTLTSGIVATYISWPAMFLISLILIVAIPFLIKTVPEEQQQKSHLDIFGLFLIAVIATAVMLFMQQFQWWWLVAAALGVALFVWHIRTHDNAVVSPSFFTNARYVCALIVVLVVYMVQLGYSAILLPYMVDELYGINLDGAAYILAPGYLCAVIVGVMSGKVAKFLPSKQAIVAAISIIIVALLIPAVLPGAGVATVIVSMILFPSGFALMYAPLVATALQNIPAAKSGVAIGFYNLTINIAVPVGIALTAMLVDSRPAFFSTLSIAQSEAEGVSATIAWLLALMAVVGLLVYVISDRIINDTAENREKVHA</sequence>
<accession>A0AAW9SSL8</accession>
<feature type="transmembrane region" description="Helical" evidence="6">
    <location>
        <begin position="276"/>
        <end position="298"/>
    </location>
</feature>
<evidence type="ECO:0000256" key="6">
    <source>
        <dbReference type="SAM" id="Phobius"/>
    </source>
</evidence>
<evidence type="ECO:0000256" key="5">
    <source>
        <dbReference type="ARBA" id="ARBA00023136"/>
    </source>
</evidence>
<evidence type="ECO:0000313" key="8">
    <source>
        <dbReference type="EMBL" id="MEO3717088.1"/>
    </source>
</evidence>
<evidence type="ECO:0000313" key="9">
    <source>
        <dbReference type="Proteomes" id="UP001223646"/>
    </source>
</evidence>
<dbReference type="AlphaFoldDB" id="A0AAW9SSL8"/>
<name>A0AAW9SSL8_CORAY</name>